<feature type="transmembrane region" description="Helical" evidence="13">
    <location>
        <begin position="164"/>
        <end position="188"/>
    </location>
</feature>
<dbReference type="GO" id="GO:0005886">
    <property type="term" value="C:plasma membrane"/>
    <property type="evidence" value="ECO:0007669"/>
    <property type="project" value="UniProtKB-SubCell"/>
</dbReference>
<keyword evidence="10" id="KW-0406">Ion transport</keyword>
<comment type="caution">
    <text evidence="14">The sequence shown here is derived from an EMBL/GenBank/DDBJ whole genome shotgun (WGS) entry which is preliminary data.</text>
</comment>
<dbReference type="InterPro" id="IPR050222">
    <property type="entry name" value="MATE_MdtK"/>
</dbReference>
<dbReference type="Pfam" id="PF01554">
    <property type="entry name" value="MatE"/>
    <property type="match status" value="2"/>
</dbReference>
<accession>A0A0J9C563</accession>
<proteinExistence type="inferred from homology"/>
<evidence type="ECO:0000256" key="7">
    <source>
        <dbReference type="ARBA" id="ARBA00022475"/>
    </source>
</evidence>
<dbReference type="InterPro" id="IPR002528">
    <property type="entry name" value="MATE_fam"/>
</dbReference>
<dbReference type="AlphaFoldDB" id="A0A0J9C563"/>
<evidence type="ECO:0000256" key="4">
    <source>
        <dbReference type="ARBA" id="ARBA00020268"/>
    </source>
</evidence>
<evidence type="ECO:0000256" key="2">
    <source>
        <dbReference type="ARBA" id="ARBA00004651"/>
    </source>
</evidence>
<evidence type="ECO:0000256" key="13">
    <source>
        <dbReference type="SAM" id="Phobius"/>
    </source>
</evidence>
<feature type="transmembrane region" description="Helical" evidence="13">
    <location>
        <begin position="56"/>
        <end position="77"/>
    </location>
</feature>
<dbReference type="PATRIC" id="fig|742734.4.peg.2482"/>
<keyword evidence="11 13" id="KW-0472">Membrane</keyword>
<evidence type="ECO:0000256" key="9">
    <source>
        <dbReference type="ARBA" id="ARBA00022989"/>
    </source>
</evidence>
<feature type="transmembrane region" description="Helical" evidence="13">
    <location>
        <begin position="194"/>
        <end position="216"/>
    </location>
</feature>
<evidence type="ECO:0000256" key="8">
    <source>
        <dbReference type="ARBA" id="ARBA00022692"/>
    </source>
</evidence>
<keyword evidence="8 13" id="KW-0812">Transmembrane</keyword>
<dbReference type="NCBIfam" id="TIGR00797">
    <property type="entry name" value="matE"/>
    <property type="match status" value="1"/>
</dbReference>
<dbReference type="GO" id="GO:0006811">
    <property type="term" value="P:monoatomic ion transport"/>
    <property type="evidence" value="ECO:0007669"/>
    <property type="project" value="UniProtKB-KW"/>
</dbReference>
<keyword evidence="6" id="KW-0050">Antiport</keyword>
<dbReference type="PANTHER" id="PTHR43298">
    <property type="entry name" value="MULTIDRUG RESISTANCE PROTEIN NORM-RELATED"/>
    <property type="match status" value="1"/>
</dbReference>
<evidence type="ECO:0000256" key="11">
    <source>
        <dbReference type="ARBA" id="ARBA00023136"/>
    </source>
</evidence>
<evidence type="ECO:0000256" key="12">
    <source>
        <dbReference type="ARBA" id="ARBA00031636"/>
    </source>
</evidence>
<feature type="transmembrane region" description="Helical" evidence="13">
    <location>
        <begin position="12"/>
        <end position="36"/>
    </location>
</feature>
<feature type="transmembrane region" description="Helical" evidence="13">
    <location>
        <begin position="133"/>
        <end position="152"/>
    </location>
</feature>
<evidence type="ECO:0000256" key="10">
    <source>
        <dbReference type="ARBA" id="ARBA00023065"/>
    </source>
</evidence>
<keyword evidence="5" id="KW-0813">Transport</keyword>
<feature type="transmembrane region" description="Helical" evidence="13">
    <location>
        <begin position="360"/>
        <end position="381"/>
    </location>
</feature>
<dbReference type="PANTHER" id="PTHR43298:SF2">
    <property type="entry name" value="FMN_FAD EXPORTER YEEO-RELATED"/>
    <property type="match status" value="1"/>
</dbReference>
<organism evidence="14 15">
    <name type="scientific">[Clostridium] citroniae WAL-19142</name>
    <dbReference type="NCBI Taxonomy" id="742734"/>
    <lineage>
        <taxon>Bacteria</taxon>
        <taxon>Bacillati</taxon>
        <taxon>Bacillota</taxon>
        <taxon>Clostridia</taxon>
        <taxon>Lachnospirales</taxon>
        <taxon>Lachnospiraceae</taxon>
        <taxon>Enterocloster</taxon>
    </lineage>
</organism>
<dbReference type="CDD" id="cd13144">
    <property type="entry name" value="MATE_like_4"/>
    <property type="match status" value="1"/>
</dbReference>
<feature type="transmembrane region" description="Helical" evidence="13">
    <location>
        <begin position="388"/>
        <end position="409"/>
    </location>
</feature>
<evidence type="ECO:0000256" key="3">
    <source>
        <dbReference type="ARBA" id="ARBA00010199"/>
    </source>
</evidence>
<keyword evidence="7" id="KW-1003">Cell membrane</keyword>
<feature type="transmembrane region" description="Helical" evidence="13">
    <location>
        <begin position="318"/>
        <end position="340"/>
    </location>
</feature>
<dbReference type="PIRSF" id="PIRSF006603">
    <property type="entry name" value="DinF"/>
    <property type="match status" value="1"/>
</dbReference>
<comment type="subcellular location">
    <subcellularLocation>
        <location evidence="2">Cell membrane</location>
        <topology evidence="2">Multi-pass membrane protein</topology>
    </subcellularLocation>
</comment>
<evidence type="ECO:0000256" key="1">
    <source>
        <dbReference type="ARBA" id="ARBA00003408"/>
    </source>
</evidence>
<feature type="transmembrane region" description="Helical" evidence="13">
    <location>
        <begin position="287"/>
        <end position="306"/>
    </location>
</feature>
<dbReference type="Proteomes" id="UP000037392">
    <property type="component" value="Unassembled WGS sequence"/>
</dbReference>
<dbReference type="InterPro" id="IPR048279">
    <property type="entry name" value="MdtK-like"/>
</dbReference>
<evidence type="ECO:0000313" key="14">
    <source>
        <dbReference type="EMBL" id="KMW20292.1"/>
    </source>
</evidence>
<feature type="transmembrane region" description="Helical" evidence="13">
    <location>
        <begin position="89"/>
        <end position="113"/>
    </location>
</feature>
<dbReference type="GO" id="GO:0015297">
    <property type="term" value="F:antiporter activity"/>
    <property type="evidence" value="ECO:0007669"/>
    <property type="project" value="UniProtKB-KW"/>
</dbReference>
<evidence type="ECO:0000313" key="15">
    <source>
        <dbReference type="Proteomes" id="UP000037392"/>
    </source>
</evidence>
<dbReference type="EMBL" id="ADLK01000019">
    <property type="protein sequence ID" value="KMW20292.1"/>
    <property type="molecule type" value="Genomic_DNA"/>
</dbReference>
<evidence type="ECO:0000256" key="6">
    <source>
        <dbReference type="ARBA" id="ARBA00022449"/>
    </source>
</evidence>
<dbReference type="GO" id="GO:0042910">
    <property type="term" value="F:xenobiotic transmembrane transporter activity"/>
    <property type="evidence" value="ECO:0007669"/>
    <property type="project" value="InterPro"/>
</dbReference>
<protein>
    <recommendedName>
        <fullName evidence="4">Probable multidrug resistance protein NorM</fullName>
    </recommendedName>
    <alternativeName>
        <fullName evidence="12">Multidrug-efflux transporter</fullName>
    </alternativeName>
</protein>
<comment type="function">
    <text evidence="1">Multidrug efflux pump.</text>
</comment>
<reference evidence="14 15" key="1">
    <citation type="submission" date="2011-04" db="EMBL/GenBank/DDBJ databases">
        <title>The Genome Sequence of Clostridium citroniae WAL-19142.</title>
        <authorList>
            <consortium name="The Broad Institute Genome Sequencing Platform"/>
            <person name="Earl A."/>
            <person name="Ward D."/>
            <person name="Feldgarden M."/>
            <person name="Gevers D."/>
            <person name="Warren Y.A."/>
            <person name="Tyrrell K.L."/>
            <person name="Citron D.M."/>
            <person name="Goldstein E.J."/>
            <person name="Daigneault M."/>
            <person name="Allen-Vercoe E."/>
            <person name="Young S.K."/>
            <person name="Zeng Q."/>
            <person name="Gargeya S."/>
            <person name="Fitzgerald M."/>
            <person name="Haas B."/>
            <person name="Abouelleil A."/>
            <person name="Alvarado L."/>
            <person name="Arachchi H.M."/>
            <person name="Berlin A."/>
            <person name="Brown A."/>
            <person name="Chapman S.B."/>
            <person name="Chen Z."/>
            <person name="Dunbar C."/>
            <person name="Freedman E."/>
            <person name="Gearin G."/>
            <person name="Gellesch M."/>
            <person name="Goldberg J."/>
            <person name="Griggs A."/>
            <person name="Gujja S."/>
            <person name="Heilman E.R."/>
            <person name="Heiman D."/>
            <person name="Howarth C."/>
            <person name="Larson L."/>
            <person name="Lui A."/>
            <person name="MacDonald P.J."/>
            <person name="Mehta T."/>
            <person name="Montmayeur A."/>
            <person name="Murphy C."/>
            <person name="Neiman D."/>
            <person name="Pearson M."/>
            <person name="Priest M."/>
            <person name="Roberts A."/>
            <person name="Saif S."/>
            <person name="Shea T."/>
            <person name="Shenoy N."/>
            <person name="Sisk P."/>
            <person name="Stolte C."/>
            <person name="Sykes S."/>
            <person name="White J."/>
            <person name="Yandava C."/>
            <person name="Wortman J."/>
            <person name="Nusbaum C."/>
            <person name="Birren B."/>
        </authorList>
    </citation>
    <scope>NUCLEOTIDE SEQUENCE [LARGE SCALE GENOMIC DNA]</scope>
    <source>
        <strain evidence="14 15">WAL-19142</strain>
    </source>
</reference>
<keyword evidence="9 13" id="KW-1133">Transmembrane helix</keyword>
<evidence type="ECO:0000256" key="5">
    <source>
        <dbReference type="ARBA" id="ARBA00022448"/>
    </source>
</evidence>
<sequence>MSQENKMGTMPVRRLLISMSLPMIISMLVQALYNIVDSVFVSMINQAALTAVSMAFPIQNLLIAVSAGTCVGVNALLSRSLGEKNAKNANLAAANGLFLAFLSFLVFAVFGLFGARLFFESQTDNPVIIEYGVQYLQIVCIFSFGLFGEMMFERILQSTGQTFYCMITQGTGAIINIILDPILIFGLAGMPKMGIQGAAAATVFGQIVAMVLAGCLNHAKNKDVRISFKGFRPHGRTISVIYQVGVPSIIMQSISSVMTFGLNKILITFSETAVAVFGVYFKLQSFIFMPIFGLNNGMIPIIAYNYGARNRKRIMETVRLSIGIAVGIMFIGLTVFQLMTPQLLMLFQADADMLSIGVPALRIISLSFLFAGYCIIVGSVFQAMGNGVYSLMVSVARQLVCILPLAYFFCQDLWAPHGMVLHPPG</sequence>
<comment type="similarity">
    <text evidence="3">Belongs to the multi antimicrobial extrusion (MATE) (TC 2.A.66.1) family.</text>
</comment>
<gene>
    <name evidence="14" type="ORF">HMPREF9470_02307</name>
</gene>
<name>A0A0J9C563_9FIRM</name>